<comment type="subcellular location">
    <subcellularLocation>
        <location evidence="1">Cell membrane</location>
        <topology evidence="1">Multi-pass membrane protein</topology>
    </subcellularLocation>
</comment>
<reference evidence="9" key="1">
    <citation type="journal article" date="2019" name="Int. J. Syst. Evol. Microbiol.">
        <title>The Global Catalogue of Microorganisms (GCM) 10K type strain sequencing project: providing services to taxonomists for standard genome sequencing and annotation.</title>
        <authorList>
            <consortium name="The Broad Institute Genomics Platform"/>
            <consortium name="The Broad Institute Genome Sequencing Center for Infectious Disease"/>
            <person name="Wu L."/>
            <person name="Ma J."/>
        </authorList>
    </citation>
    <scope>NUCLEOTIDE SEQUENCE [LARGE SCALE GENOMIC DNA]</scope>
    <source>
        <strain evidence="9">JCM 17137</strain>
    </source>
</reference>
<evidence type="ECO:0000256" key="1">
    <source>
        <dbReference type="ARBA" id="ARBA00004651"/>
    </source>
</evidence>
<feature type="compositionally biased region" description="Polar residues" evidence="6">
    <location>
        <begin position="403"/>
        <end position="414"/>
    </location>
</feature>
<gene>
    <name evidence="8" type="ORF">GCM10022402_06390</name>
</gene>
<evidence type="ECO:0000256" key="4">
    <source>
        <dbReference type="ARBA" id="ARBA00022989"/>
    </source>
</evidence>
<dbReference type="Pfam" id="PF03631">
    <property type="entry name" value="Virul_fac_BrkB"/>
    <property type="match status" value="1"/>
</dbReference>
<proteinExistence type="predicted"/>
<feature type="region of interest" description="Disordered" evidence="6">
    <location>
        <begin position="313"/>
        <end position="429"/>
    </location>
</feature>
<dbReference type="EMBL" id="BAABDD010000002">
    <property type="protein sequence ID" value="GAA3728441.1"/>
    <property type="molecule type" value="Genomic_DNA"/>
</dbReference>
<evidence type="ECO:0000313" key="8">
    <source>
        <dbReference type="EMBL" id="GAA3728441.1"/>
    </source>
</evidence>
<feature type="transmembrane region" description="Helical" evidence="7">
    <location>
        <begin position="210"/>
        <end position="231"/>
    </location>
</feature>
<evidence type="ECO:0000256" key="7">
    <source>
        <dbReference type="SAM" id="Phobius"/>
    </source>
</evidence>
<accession>A0ABP7F1H3</accession>
<name>A0ABP7F1H3_9ACTN</name>
<feature type="transmembrane region" description="Helical" evidence="7">
    <location>
        <begin position="179"/>
        <end position="198"/>
    </location>
</feature>
<keyword evidence="3 7" id="KW-0812">Transmembrane</keyword>
<keyword evidence="9" id="KW-1185">Reference proteome</keyword>
<evidence type="ECO:0000256" key="5">
    <source>
        <dbReference type="ARBA" id="ARBA00023136"/>
    </source>
</evidence>
<feature type="compositionally biased region" description="Low complexity" evidence="6">
    <location>
        <begin position="328"/>
        <end position="343"/>
    </location>
</feature>
<keyword evidence="4 7" id="KW-1133">Transmembrane helix</keyword>
<keyword evidence="2" id="KW-1003">Cell membrane</keyword>
<feature type="transmembrane region" description="Helical" evidence="7">
    <location>
        <begin position="138"/>
        <end position="159"/>
    </location>
</feature>
<protein>
    <recommendedName>
        <fullName evidence="10">YihY family inner membrane protein</fullName>
    </recommendedName>
</protein>
<evidence type="ECO:0000313" key="9">
    <source>
        <dbReference type="Proteomes" id="UP001500908"/>
    </source>
</evidence>
<evidence type="ECO:0008006" key="10">
    <source>
        <dbReference type="Google" id="ProtNLM"/>
    </source>
</evidence>
<sequence>MADAALSLVARTAASTGRTRVSGLAAEAAFFSLLSLPALLLGLLGTLGHLAIVIGEQTVLQIRAQLLDTAATVLTSDTVDAVVAPMVDEFLSGAQGSVLSLTFLVSLWSGSRAMNVFIEAITIAYGVSVLRGYLRRRLLAFVAYLGALVFALLVLPILVAGPNLIRQILPPAAELLNLAYWPTTAVLCLLCLVALYALSIPVRVRWRRHLPGALLGVVILLLGSAALRLYLGASFGQTTTYSSLAAPIAILAWFYVIAIAVLVGAVLNAEIDAMWPTETTAVARAEIAADRHADAMRMVERRERALADLAESTEVAKKAESTEEAAEAEAAGEVRGRSAAGGEPSRPPQAPTADPSQREPTGTGRDGQDAASVTRTPAPRPPETPPSENGSPTDGDEPRGAPSASSAKTPSQAEPTWRRRVRRIAPRRR</sequence>
<evidence type="ECO:0000256" key="3">
    <source>
        <dbReference type="ARBA" id="ARBA00022692"/>
    </source>
</evidence>
<dbReference type="PANTHER" id="PTHR30213:SF0">
    <property type="entry name" value="UPF0761 MEMBRANE PROTEIN YIHY"/>
    <property type="match status" value="1"/>
</dbReference>
<dbReference type="Proteomes" id="UP001500908">
    <property type="component" value="Unassembled WGS sequence"/>
</dbReference>
<evidence type="ECO:0000256" key="2">
    <source>
        <dbReference type="ARBA" id="ARBA00022475"/>
    </source>
</evidence>
<keyword evidence="5 7" id="KW-0472">Membrane</keyword>
<feature type="compositionally biased region" description="Basic residues" evidence="6">
    <location>
        <begin position="418"/>
        <end position="429"/>
    </location>
</feature>
<feature type="transmembrane region" description="Helical" evidence="7">
    <location>
        <begin position="30"/>
        <end position="54"/>
    </location>
</feature>
<comment type="caution">
    <text evidence="8">The sequence shown here is derived from an EMBL/GenBank/DDBJ whole genome shotgun (WGS) entry which is preliminary data.</text>
</comment>
<feature type="transmembrane region" description="Helical" evidence="7">
    <location>
        <begin position="243"/>
        <end position="267"/>
    </location>
</feature>
<dbReference type="PANTHER" id="PTHR30213">
    <property type="entry name" value="INNER MEMBRANE PROTEIN YHJD"/>
    <property type="match status" value="1"/>
</dbReference>
<organism evidence="8 9">
    <name type="scientific">Salinactinospora qingdaonensis</name>
    <dbReference type="NCBI Taxonomy" id="702744"/>
    <lineage>
        <taxon>Bacteria</taxon>
        <taxon>Bacillati</taxon>
        <taxon>Actinomycetota</taxon>
        <taxon>Actinomycetes</taxon>
        <taxon>Streptosporangiales</taxon>
        <taxon>Nocardiopsidaceae</taxon>
        <taxon>Salinactinospora</taxon>
    </lineage>
</organism>
<evidence type="ECO:0000256" key="6">
    <source>
        <dbReference type="SAM" id="MobiDB-lite"/>
    </source>
</evidence>
<dbReference type="InterPro" id="IPR017039">
    <property type="entry name" value="Virul_fac_BrkB"/>
</dbReference>